<protein>
    <submittedName>
        <fullName evidence="1">Uncharacterized protein</fullName>
    </submittedName>
</protein>
<gene>
    <name evidence="1" type="ORF">NC653_020974</name>
</gene>
<evidence type="ECO:0000313" key="1">
    <source>
        <dbReference type="EMBL" id="KAJ6987889.1"/>
    </source>
</evidence>
<dbReference type="AlphaFoldDB" id="A0AAD6MLS0"/>
<evidence type="ECO:0000313" key="2">
    <source>
        <dbReference type="Proteomes" id="UP001164929"/>
    </source>
</evidence>
<dbReference type="Proteomes" id="UP001164929">
    <property type="component" value="Chromosome 8"/>
</dbReference>
<reference evidence="1" key="1">
    <citation type="journal article" date="2023" name="Mol. Ecol. Resour.">
        <title>Chromosome-level genome assembly of a triploid poplar Populus alba 'Berolinensis'.</title>
        <authorList>
            <person name="Chen S."/>
            <person name="Yu Y."/>
            <person name="Wang X."/>
            <person name="Wang S."/>
            <person name="Zhang T."/>
            <person name="Zhou Y."/>
            <person name="He R."/>
            <person name="Meng N."/>
            <person name="Wang Y."/>
            <person name="Liu W."/>
            <person name="Liu Z."/>
            <person name="Liu J."/>
            <person name="Guo Q."/>
            <person name="Huang H."/>
            <person name="Sederoff R.R."/>
            <person name="Wang G."/>
            <person name="Qu G."/>
            <person name="Chen S."/>
        </authorList>
    </citation>
    <scope>NUCLEOTIDE SEQUENCE</scope>
    <source>
        <strain evidence="1">SC-2020</strain>
    </source>
</reference>
<dbReference type="EMBL" id="JAQIZT010000008">
    <property type="protein sequence ID" value="KAJ6987889.1"/>
    <property type="molecule type" value="Genomic_DNA"/>
</dbReference>
<keyword evidence="2" id="KW-1185">Reference proteome</keyword>
<sequence>MSDYWRFSMGMASLIGEVEFWFGVCELMIESELVYYLLPNRLRLALEFGAFLRGKKLSSFVASTLTSHVDFEDSVPFHVS</sequence>
<accession>A0AAD6MLS0</accession>
<name>A0AAD6MLS0_9ROSI</name>
<organism evidence="1 2">
    <name type="scientific">Populus alba x Populus x berolinensis</name>
    <dbReference type="NCBI Taxonomy" id="444605"/>
    <lineage>
        <taxon>Eukaryota</taxon>
        <taxon>Viridiplantae</taxon>
        <taxon>Streptophyta</taxon>
        <taxon>Embryophyta</taxon>
        <taxon>Tracheophyta</taxon>
        <taxon>Spermatophyta</taxon>
        <taxon>Magnoliopsida</taxon>
        <taxon>eudicotyledons</taxon>
        <taxon>Gunneridae</taxon>
        <taxon>Pentapetalae</taxon>
        <taxon>rosids</taxon>
        <taxon>fabids</taxon>
        <taxon>Malpighiales</taxon>
        <taxon>Salicaceae</taxon>
        <taxon>Saliceae</taxon>
        <taxon>Populus</taxon>
    </lineage>
</organism>
<proteinExistence type="predicted"/>
<comment type="caution">
    <text evidence="1">The sequence shown here is derived from an EMBL/GenBank/DDBJ whole genome shotgun (WGS) entry which is preliminary data.</text>
</comment>